<dbReference type="Proteomes" id="UP000036850">
    <property type="component" value="Unassembled WGS sequence"/>
</dbReference>
<gene>
    <name evidence="5" type="ORF">AC626_04550</name>
</gene>
<evidence type="ECO:0000256" key="4">
    <source>
        <dbReference type="ARBA" id="ARBA00022982"/>
    </source>
</evidence>
<evidence type="ECO:0000313" key="6">
    <source>
        <dbReference type="Proteomes" id="UP000036850"/>
    </source>
</evidence>
<evidence type="ECO:0000256" key="1">
    <source>
        <dbReference type="ARBA" id="ARBA00001917"/>
    </source>
</evidence>
<comment type="cofactor">
    <cofactor evidence="1">
        <name>FMN</name>
        <dbReference type="ChEBI" id="CHEBI:58210"/>
    </cofactor>
</comment>
<dbReference type="Gene3D" id="3.40.50.360">
    <property type="match status" value="1"/>
</dbReference>
<reference evidence="6" key="1">
    <citation type="submission" date="2015-07" db="EMBL/GenBank/DDBJ databases">
        <title>Draft genome sequence of a Pseudoalteromonas rubra strain, OCN096, isolated from Kaneohe Bay, Oahu, Hawaii.</title>
        <authorList>
            <person name="Beurmann S."/>
            <person name="Ushijima B."/>
            <person name="Belcaid M."/>
            <person name="Callahan S.M."/>
            <person name="Aeby G.S."/>
        </authorList>
    </citation>
    <scope>NUCLEOTIDE SEQUENCE [LARGE SCALE GENOMIC DNA]</scope>
    <source>
        <strain evidence="6">OCN096</strain>
    </source>
</reference>
<evidence type="ECO:0000256" key="2">
    <source>
        <dbReference type="ARBA" id="ARBA00022630"/>
    </source>
</evidence>
<keyword evidence="4" id="KW-0249">Electron transport</keyword>
<dbReference type="AlphaFoldDB" id="A0A0L0EXB6"/>
<dbReference type="EMBL" id="LFZX01000021">
    <property type="protein sequence ID" value="KNC68493.1"/>
    <property type="molecule type" value="Genomic_DNA"/>
</dbReference>
<organism evidence="5 6">
    <name type="scientific">Pseudoalteromonas rubra</name>
    <dbReference type="NCBI Taxonomy" id="43658"/>
    <lineage>
        <taxon>Bacteria</taxon>
        <taxon>Pseudomonadati</taxon>
        <taxon>Pseudomonadota</taxon>
        <taxon>Gammaproteobacteria</taxon>
        <taxon>Alteromonadales</taxon>
        <taxon>Pseudoalteromonadaceae</taxon>
        <taxon>Pseudoalteromonas</taxon>
    </lineage>
</organism>
<dbReference type="InterPro" id="IPR050619">
    <property type="entry name" value="Flavodoxin"/>
</dbReference>
<dbReference type="PATRIC" id="fig|43658.6.peg.3010"/>
<keyword evidence="3" id="KW-0288">FMN</keyword>
<feature type="non-terminal residue" evidence="5">
    <location>
        <position position="1"/>
    </location>
</feature>
<name>A0A0L0EXB6_9GAMM</name>
<dbReference type="InterPro" id="IPR029039">
    <property type="entry name" value="Flavoprotein-like_sf"/>
</dbReference>
<evidence type="ECO:0000313" key="5">
    <source>
        <dbReference type="EMBL" id="KNC68493.1"/>
    </source>
</evidence>
<sequence length="64" mass="7387">PQGVNFLGYWPNSSDYEFEASKALTEDKSQFVGLALDEDSQYEKSDERIATWIEQIMTQYSESL</sequence>
<dbReference type="PANTHER" id="PTHR42809">
    <property type="entry name" value="FLAVODOXIN 2"/>
    <property type="match status" value="1"/>
</dbReference>
<protein>
    <submittedName>
        <fullName evidence="5">Flavodoxin</fullName>
    </submittedName>
</protein>
<keyword evidence="2" id="KW-0285">Flavoprotein</keyword>
<dbReference type="PANTHER" id="PTHR42809:SF3">
    <property type="entry name" value="FLAVODOXIN 2"/>
    <property type="match status" value="1"/>
</dbReference>
<accession>A0A0L0EXB6</accession>
<evidence type="ECO:0000256" key="3">
    <source>
        <dbReference type="ARBA" id="ARBA00022643"/>
    </source>
</evidence>
<dbReference type="SUPFAM" id="SSF52218">
    <property type="entry name" value="Flavoproteins"/>
    <property type="match status" value="1"/>
</dbReference>
<comment type="caution">
    <text evidence="5">The sequence shown here is derived from an EMBL/GenBank/DDBJ whole genome shotgun (WGS) entry which is preliminary data.</text>
</comment>
<keyword evidence="4" id="KW-0813">Transport</keyword>
<proteinExistence type="predicted"/>